<protein>
    <recommendedName>
        <fullName evidence="1">non-specific serine/threonine protein kinase</fullName>
        <ecNumber evidence="1">2.7.11.1</ecNumber>
    </recommendedName>
</protein>
<accession>A0AAE4ZCX9</accession>
<comment type="caution">
    <text evidence="10">The sequence shown here is derived from an EMBL/GenBank/DDBJ whole genome shotgun (WGS) entry which is preliminary data.</text>
</comment>
<dbReference type="InterPro" id="IPR011009">
    <property type="entry name" value="Kinase-like_dom_sf"/>
</dbReference>
<evidence type="ECO:0000313" key="10">
    <source>
        <dbReference type="EMBL" id="NIR75640.1"/>
    </source>
</evidence>
<feature type="domain" description="Protein kinase" evidence="9">
    <location>
        <begin position="16"/>
        <end position="279"/>
    </location>
</feature>
<dbReference type="Pfam" id="PF00069">
    <property type="entry name" value="Pkinase"/>
    <property type="match status" value="1"/>
</dbReference>
<dbReference type="AlphaFoldDB" id="A0AAE4ZCX9"/>
<evidence type="ECO:0000313" key="11">
    <source>
        <dbReference type="Proteomes" id="UP000702544"/>
    </source>
</evidence>
<evidence type="ECO:0000259" key="9">
    <source>
        <dbReference type="PROSITE" id="PS50011"/>
    </source>
</evidence>
<dbReference type="CDD" id="cd14014">
    <property type="entry name" value="STKc_PknB_like"/>
    <property type="match status" value="1"/>
</dbReference>
<dbReference type="EC" id="2.7.11.1" evidence="1"/>
<evidence type="ECO:0000256" key="4">
    <source>
        <dbReference type="ARBA" id="ARBA00022741"/>
    </source>
</evidence>
<evidence type="ECO:0000256" key="3">
    <source>
        <dbReference type="ARBA" id="ARBA00022679"/>
    </source>
</evidence>
<keyword evidence="8" id="KW-0472">Membrane</keyword>
<keyword evidence="4 7" id="KW-0547">Nucleotide-binding</keyword>
<dbReference type="Gene3D" id="1.10.510.10">
    <property type="entry name" value="Transferase(Phosphotransferase) domain 1"/>
    <property type="match status" value="1"/>
</dbReference>
<organism evidence="10 11">
    <name type="scientific">Candidatus Kutchimonas denitrificans</name>
    <dbReference type="NCBI Taxonomy" id="3056748"/>
    <lineage>
        <taxon>Bacteria</taxon>
        <taxon>Pseudomonadati</taxon>
        <taxon>Gemmatimonadota</taxon>
        <taxon>Gemmatimonadia</taxon>
        <taxon>Candidatus Palauibacterales</taxon>
        <taxon>Candidatus Palauibacteraceae</taxon>
        <taxon>Candidatus Kutchimonas</taxon>
    </lineage>
</organism>
<dbReference type="PANTHER" id="PTHR43289:SF6">
    <property type="entry name" value="SERINE_THREONINE-PROTEIN KINASE NEKL-3"/>
    <property type="match status" value="1"/>
</dbReference>
<dbReference type="InterPro" id="IPR017441">
    <property type="entry name" value="Protein_kinase_ATP_BS"/>
</dbReference>
<dbReference type="SUPFAM" id="SSF82171">
    <property type="entry name" value="DPP6 N-terminal domain-like"/>
    <property type="match status" value="1"/>
</dbReference>
<keyword evidence="5 10" id="KW-0418">Kinase</keyword>
<keyword evidence="8" id="KW-1133">Transmembrane helix</keyword>
<gene>
    <name evidence="10" type="ORF">GWO12_11105</name>
</gene>
<dbReference type="SUPFAM" id="SSF56112">
    <property type="entry name" value="Protein kinase-like (PK-like)"/>
    <property type="match status" value="1"/>
</dbReference>
<dbReference type="InterPro" id="IPR011659">
    <property type="entry name" value="WD40"/>
</dbReference>
<dbReference type="Gene3D" id="2.120.10.30">
    <property type="entry name" value="TolB, C-terminal domain"/>
    <property type="match status" value="2"/>
</dbReference>
<keyword evidence="2" id="KW-0723">Serine/threonine-protein kinase</keyword>
<feature type="transmembrane region" description="Helical" evidence="8">
    <location>
        <begin position="300"/>
        <end position="320"/>
    </location>
</feature>
<evidence type="ECO:0000256" key="8">
    <source>
        <dbReference type="SAM" id="Phobius"/>
    </source>
</evidence>
<dbReference type="PANTHER" id="PTHR43289">
    <property type="entry name" value="MITOGEN-ACTIVATED PROTEIN KINASE KINASE KINASE 20-RELATED"/>
    <property type="match status" value="1"/>
</dbReference>
<proteinExistence type="predicted"/>
<dbReference type="Pfam" id="PF07676">
    <property type="entry name" value="PD40"/>
    <property type="match status" value="3"/>
</dbReference>
<dbReference type="GO" id="GO:0005524">
    <property type="term" value="F:ATP binding"/>
    <property type="evidence" value="ECO:0007669"/>
    <property type="project" value="UniProtKB-UniRule"/>
</dbReference>
<dbReference type="PROSITE" id="PS00107">
    <property type="entry name" value="PROTEIN_KINASE_ATP"/>
    <property type="match status" value="1"/>
</dbReference>
<evidence type="ECO:0000256" key="1">
    <source>
        <dbReference type="ARBA" id="ARBA00012513"/>
    </source>
</evidence>
<dbReference type="SUPFAM" id="SSF50960">
    <property type="entry name" value="TolB, C-terminal domain"/>
    <property type="match status" value="1"/>
</dbReference>
<dbReference type="InterPro" id="IPR000719">
    <property type="entry name" value="Prot_kinase_dom"/>
</dbReference>
<feature type="binding site" evidence="7">
    <location>
        <position position="45"/>
    </location>
    <ligand>
        <name>ATP</name>
        <dbReference type="ChEBI" id="CHEBI:30616"/>
    </ligand>
</feature>
<name>A0AAE4ZCX9_9BACT</name>
<dbReference type="InterPro" id="IPR008271">
    <property type="entry name" value="Ser/Thr_kinase_AS"/>
</dbReference>
<evidence type="ECO:0000256" key="7">
    <source>
        <dbReference type="PROSITE-ProRule" id="PRU10141"/>
    </source>
</evidence>
<keyword evidence="8" id="KW-0812">Transmembrane</keyword>
<dbReference type="FunFam" id="1.10.510.10:FF:000021">
    <property type="entry name" value="Serine/threonine protein kinase"/>
    <property type="match status" value="1"/>
</dbReference>
<dbReference type="Proteomes" id="UP000702544">
    <property type="component" value="Unassembled WGS sequence"/>
</dbReference>
<evidence type="ECO:0000256" key="5">
    <source>
        <dbReference type="ARBA" id="ARBA00022777"/>
    </source>
</evidence>
<dbReference type="PROSITE" id="PS50011">
    <property type="entry name" value="PROTEIN_KINASE_DOM"/>
    <property type="match status" value="1"/>
</dbReference>
<evidence type="ECO:0000256" key="2">
    <source>
        <dbReference type="ARBA" id="ARBA00022527"/>
    </source>
</evidence>
<reference evidence="10 11" key="1">
    <citation type="submission" date="2020-01" db="EMBL/GenBank/DDBJ databases">
        <title>Genomes assembled from Gulf of Kutch pelagic sediment metagenomes.</title>
        <authorList>
            <person name="Chandrashekar M."/>
            <person name="Mahajan M.S."/>
            <person name="Dave K.J."/>
            <person name="Vatsa P."/>
            <person name="Nathani N.M."/>
        </authorList>
    </citation>
    <scope>NUCLEOTIDE SEQUENCE [LARGE SCALE GENOMIC DNA]</scope>
    <source>
        <strain evidence="10">KS3-K002</strain>
    </source>
</reference>
<dbReference type="GO" id="GO:0004674">
    <property type="term" value="F:protein serine/threonine kinase activity"/>
    <property type="evidence" value="ECO:0007669"/>
    <property type="project" value="UniProtKB-KW"/>
</dbReference>
<dbReference type="PROSITE" id="PS00108">
    <property type="entry name" value="PROTEIN_KINASE_ST"/>
    <property type="match status" value="1"/>
</dbReference>
<dbReference type="Gene3D" id="3.30.200.20">
    <property type="entry name" value="Phosphorylase Kinase, domain 1"/>
    <property type="match status" value="1"/>
</dbReference>
<keyword evidence="3" id="KW-0808">Transferase</keyword>
<sequence length="897" mass="96302">MASVTEGLKSALAERYRIEERLGEGGMATVYLAEDLKHERKVALKVLKPELAAVLGADRFVQEIKTTASLQHPHILPLFDSGEADGFLYYVMPYIEGETLRDKLNRETQLGIDEAVRITTEVADALDYAHRQGVIHRDIKPENILLHDGRPMVADFGIALAVSAAAGGRMTETGLSLGTPHYMSPEQATAEKEITNRSDIYSLACMTYEMLAGDPPHTGSTAQQIIMKIVTEEATAVTKLRKSVPPNVAAALSKALEKLPADRFDSAAAFAEALTETSFRLTTPTAAAGPANTGDWRRRWALPFAAVAAVALVVAALGWFRTSEPPPPIRFRIALTDRPIPVGLVGRDLAISPDGRTIVFSDTVDGERQLWIKTPDRAVAEPLSGTADAQSPAFSPDGEWIAFVADGRVRKVPRGGGSAVTIADSANSDLPAVAWLENGTVAFSDPGFGLRVVSEDGGPQRHWSWVDTLGMGVVAVNGLPGGRGALVAVCAFGCPSSALLALDLENDVWHQLSEDVIKAWHVSDRRVVFGRADGGIFAVPFDLGSFEFESAPVPVLDGVRSSLAIVDMALAPNGTLLFVPGEAVGGTAPVEAVWVTRDGRATPVDSGWAFLPAGNGGIALSPDGRRLALAVLASSSEDIWIKELDNGPFTRLTFEGTNVRPVWSADGRFVHYISQVERGNQDLRRRRADGTSTPETVLDATRAMWQVGLGPDTSRMVVRLGVPPTRDIYLFEPGVTPGDSAITPLVANDGYEEASIALSPDGRWLAYASNESGRYEVYVRPFPEVDAGRWQVSRDGGNEPLWAHSGQELFYRGANGDLMAVAVQPGTGFRAGEPSALFSVSNYLSSSSNTEYDITPDDRRFVFKRRVGTAETGPQTLTAVLVQNWLSELSAGRPGGR</sequence>
<evidence type="ECO:0000256" key="6">
    <source>
        <dbReference type="ARBA" id="ARBA00022840"/>
    </source>
</evidence>
<dbReference type="SMART" id="SM00220">
    <property type="entry name" value="S_TKc"/>
    <property type="match status" value="1"/>
</dbReference>
<dbReference type="EMBL" id="JAACAK010000085">
    <property type="protein sequence ID" value="NIR75640.1"/>
    <property type="molecule type" value="Genomic_DNA"/>
</dbReference>
<dbReference type="InterPro" id="IPR011042">
    <property type="entry name" value="6-blade_b-propeller_TolB-like"/>
</dbReference>
<keyword evidence="6 7" id="KW-0067">ATP-binding</keyword>